<feature type="region of interest" description="Disordered" evidence="14">
    <location>
        <begin position="337"/>
        <end position="367"/>
    </location>
</feature>
<evidence type="ECO:0000256" key="14">
    <source>
        <dbReference type="SAM" id="MobiDB-lite"/>
    </source>
</evidence>
<name>V9PPK1_9METZ</name>
<dbReference type="AlphaFoldDB" id="V9PPK1"/>
<accession>V9PPK1</accession>
<feature type="binding site" evidence="12">
    <location>
        <position position="116"/>
    </location>
    <ligand>
        <name>L-glutamate</name>
        <dbReference type="ChEBI" id="CHEBI:29985"/>
    </ligand>
</feature>
<organism evidence="17">
    <name type="scientific">Charistephane fugiens</name>
    <dbReference type="NCBI Taxonomy" id="140462"/>
    <lineage>
        <taxon>Eukaryota</taxon>
        <taxon>Metazoa</taxon>
        <taxon>Ctenophora</taxon>
        <taxon>Tentaculata</taxon>
        <taxon>Cydippida</taxon>
        <taxon>Mertensiidae</taxon>
        <taxon>Charistephane</taxon>
    </lineage>
</organism>
<keyword evidence="3" id="KW-1003">Cell membrane</keyword>
<dbReference type="InterPro" id="IPR015683">
    <property type="entry name" value="Ionotropic_Glu_rcpt"/>
</dbReference>
<keyword evidence="10" id="KW-1071">Ligand-gated ion channel</keyword>
<evidence type="ECO:0000256" key="1">
    <source>
        <dbReference type="ARBA" id="ARBA00004651"/>
    </source>
</evidence>
<feature type="transmembrane region" description="Helical" evidence="15">
    <location>
        <begin position="201"/>
        <end position="224"/>
    </location>
</feature>
<dbReference type="GO" id="GO:0005886">
    <property type="term" value="C:plasma membrane"/>
    <property type="evidence" value="ECO:0007669"/>
    <property type="project" value="UniProtKB-SubCell"/>
</dbReference>
<evidence type="ECO:0000256" key="5">
    <source>
        <dbReference type="ARBA" id="ARBA00022989"/>
    </source>
</evidence>
<reference evidence="17" key="2">
    <citation type="submission" date="2016-09" db="EMBL/GenBank/DDBJ databases">
        <authorList>
            <person name="Capua I."/>
            <person name="De Benedictis P."/>
            <person name="Joannis T."/>
            <person name="Lombin L.H."/>
            <person name="Cattoli G."/>
        </authorList>
    </citation>
    <scope>NUCLEOTIDE SEQUENCE</scope>
    <source>
        <strain evidence="17">8809</strain>
    </source>
</reference>
<keyword evidence="6" id="KW-0406">Ion transport</keyword>
<feature type="compositionally biased region" description="Polar residues" evidence="14">
    <location>
        <begin position="286"/>
        <end position="302"/>
    </location>
</feature>
<evidence type="ECO:0000256" key="12">
    <source>
        <dbReference type="PIRSR" id="PIRSR601508-1"/>
    </source>
</evidence>
<evidence type="ECO:0000256" key="9">
    <source>
        <dbReference type="ARBA" id="ARBA00023180"/>
    </source>
</evidence>
<evidence type="ECO:0000256" key="8">
    <source>
        <dbReference type="ARBA" id="ARBA00023170"/>
    </source>
</evidence>
<dbReference type="PRINTS" id="PR00177">
    <property type="entry name" value="NMDARECEPTOR"/>
</dbReference>
<keyword evidence="11" id="KW-0407">Ion channel</keyword>
<evidence type="ECO:0000256" key="2">
    <source>
        <dbReference type="ARBA" id="ARBA00022448"/>
    </source>
</evidence>
<feature type="disulfide bond" evidence="13">
    <location>
        <begin position="128"/>
        <end position="183"/>
    </location>
</feature>
<comment type="subcellular location">
    <subcellularLocation>
        <location evidence="1">Cell membrane</location>
        <topology evidence="1">Multi-pass membrane protein</topology>
    </subcellularLocation>
</comment>
<proteinExistence type="evidence at transcript level"/>
<keyword evidence="4 15" id="KW-0812">Transmembrane</keyword>
<evidence type="ECO:0000256" key="15">
    <source>
        <dbReference type="SAM" id="Phobius"/>
    </source>
</evidence>
<evidence type="ECO:0000256" key="13">
    <source>
        <dbReference type="PIRSR" id="PIRSR601508-3"/>
    </source>
</evidence>
<feature type="non-terminal residue" evidence="17">
    <location>
        <position position="1"/>
    </location>
</feature>
<evidence type="ECO:0000313" key="17">
    <source>
        <dbReference type="EMBL" id="AHA51320.1"/>
    </source>
</evidence>
<keyword evidence="7 15" id="KW-0472">Membrane</keyword>
<feature type="compositionally biased region" description="Basic and acidic residues" evidence="14">
    <location>
        <begin position="350"/>
        <end position="360"/>
    </location>
</feature>
<sequence length="367" mass="41846">VGLVGQSTENLPRCPSGRFLLLSWWFSMLIMAAMYTANLAAFLTVDRHDVPFHSITDLLNQDKFNWGTIDSTHPHILMQKHATKEFRDLANRGTNVDSISDGLRMVREENFVFIYESPVLHYNIREECSISPIGDEFQTFEYAFGLPKNSPYNDIISYMILTYREQGVLDVLWEKWLAAGEHCTDSMVSESTLGMNSLAGIFYTLGCTIGISLFIVVLELVYAACIDAYGNNRMKQSTVINNAVNNAVPSSETVGMQQHKCNPGFWGALFIRIKLVKHWWRKNARSRNNQQDPTTVLQNTEHNGPVQERHCSQHHSGYRKSNEDTMWLLENSSKNASASSSSLNYRRKNTRSEDEQRWTVKNESANV</sequence>
<feature type="transmembrane region" description="Helical" evidence="15">
    <location>
        <begin position="22"/>
        <end position="45"/>
    </location>
</feature>
<evidence type="ECO:0000256" key="4">
    <source>
        <dbReference type="ARBA" id="ARBA00022692"/>
    </source>
</evidence>
<evidence type="ECO:0000256" key="6">
    <source>
        <dbReference type="ARBA" id="ARBA00023065"/>
    </source>
</evidence>
<evidence type="ECO:0000256" key="11">
    <source>
        <dbReference type="ARBA" id="ARBA00023303"/>
    </source>
</evidence>
<keyword evidence="2" id="KW-0813">Transport</keyword>
<evidence type="ECO:0000256" key="3">
    <source>
        <dbReference type="ARBA" id="ARBA00022475"/>
    </source>
</evidence>
<dbReference type="GO" id="GO:0015276">
    <property type="term" value="F:ligand-gated monoatomic ion channel activity"/>
    <property type="evidence" value="ECO:0007669"/>
    <property type="project" value="InterPro"/>
</dbReference>
<dbReference type="EMBL" id="KF317388">
    <property type="protein sequence ID" value="AHA51320.1"/>
    <property type="molecule type" value="mRNA"/>
</dbReference>
<reference evidence="17" key="1">
    <citation type="journal article" date="2013" name="Science">
        <title>The genome of the ctenophore Mnemiopsis leidyi and its implications for cell type evolution.</title>
        <authorList>
            <consortium name="NISC Comparative Sequencing Program"/>
            <person name="Ryan J.F."/>
            <person name="Pang K."/>
            <person name="Schnitzler C.E."/>
            <person name="Nguyen A.D."/>
            <person name="Moreland R.T."/>
            <person name="Simmons D.K."/>
            <person name="Koch B.J."/>
            <person name="Francis W.R."/>
            <person name="Havlak P."/>
            <person name="Smith S.A."/>
            <person name="Putnam N.H."/>
            <person name="Haddock S.H."/>
            <person name="Dunn C.W."/>
            <person name="Wolfsberg T.G."/>
            <person name="Mullikin J.C."/>
            <person name="Martindale M.Q."/>
            <person name="Baxevanis A.D."/>
        </authorList>
    </citation>
    <scope>NUCLEOTIDE SEQUENCE</scope>
    <source>
        <strain evidence="17">8809</strain>
    </source>
</reference>
<dbReference type="SUPFAM" id="SSF53850">
    <property type="entry name" value="Periplasmic binding protein-like II"/>
    <property type="match status" value="1"/>
</dbReference>
<protein>
    <submittedName>
        <fullName evidence="17">Lig_chan domain-containing protein</fullName>
    </submittedName>
</protein>
<dbReference type="PANTHER" id="PTHR18966">
    <property type="entry name" value="IONOTROPIC GLUTAMATE RECEPTOR"/>
    <property type="match status" value="1"/>
</dbReference>
<feature type="domain" description="Ionotropic glutamate receptor C-terminal" evidence="16">
    <location>
        <begin position="1"/>
        <end position="179"/>
    </location>
</feature>
<dbReference type="InterPro" id="IPR001320">
    <property type="entry name" value="Iontro_rcpt_C"/>
</dbReference>
<evidence type="ECO:0000256" key="10">
    <source>
        <dbReference type="ARBA" id="ARBA00023286"/>
    </source>
</evidence>
<keyword evidence="13" id="KW-1015">Disulfide bond</keyword>
<dbReference type="Pfam" id="PF00060">
    <property type="entry name" value="Lig_chan"/>
    <property type="match status" value="1"/>
</dbReference>
<dbReference type="SMART" id="SM00079">
    <property type="entry name" value="PBPe"/>
    <property type="match status" value="1"/>
</dbReference>
<evidence type="ECO:0000256" key="7">
    <source>
        <dbReference type="ARBA" id="ARBA00023136"/>
    </source>
</evidence>
<evidence type="ECO:0000259" key="16">
    <source>
        <dbReference type="SMART" id="SM00079"/>
    </source>
</evidence>
<dbReference type="Gene3D" id="3.40.190.10">
    <property type="entry name" value="Periplasmic binding protein-like II"/>
    <property type="match status" value="2"/>
</dbReference>
<feature type="region of interest" description="Disordered" evidence="14">
    <location>
        <begin position="286"/>
        <end position="318"/>
    </location>
</feature>
<dbReference type="InterPro" id="IPR001508">
    <property type="entry name" value="Iono_Glu_rcpt_met"/>
</dbReference>
<keyword evidence="8" id="KW-0675">Receptor</keyword>
<dbReference type="GO" id="GO:0038023">
    <property type="term" value="F:signaling receptor activity"/>
    <property type="evidence" value="ECO:0007669"/>
    <property type="project" value="InterPro"/>
</dbReference>
<keyword evidence="9" id="KW-0325">Glycoprotein</keyword>
<keyword evidence="5 15" id="KW-1133">Transmembrane helix</keyword>